<reference evidence="3 4" key="1">
    <citation type="submission" date="2018-06" db="EMBL/GenBank/DDBJ databases">
        <title>WGS assembly of Brassica rapa FPsc.</title>
        <authorList>
            <person name="Bowman J."/>
            <person name="Kohchi T."/>
            <person name="Yamato K."/>
            <person name="Jenkins J."/>
            <person name="Shu S."/>
            <person name="Ishizaki K."/>
            <person name="Yamaoka S."/>
            <person name="Nishihama R."/>
            <person name="Nakamura Y."/>
            <person name="Berger F."/>
            <person name="Adam C."/>
            <person name="Aki S."/>
            <person name="Althoff F."/>
            <person name="Araki T."/>
            <person name="Arteaga-Vazquez M."/>
            <person name="Balasubrmanian S."/>
            <person name="Bauer D."/>
            <person name="Boehm C."/>
            <person name="Briginshaw L."/>
            <person name="Caballero-Perez J."/>
            <person name="Catarino B."/>
            <person name="Chen F."/>
            <person name="Chiyoda S."/>
            <person name="Chovatia M."/>
            <person name="Davies K."/>
            <person name="Delmans M."/>
            <person name="Demura T."/>
            <person name="Dierschke T."/>
            <person name="Dolan L."/>
            <person name="Dorantes-Acosta A."/>
            <person name="Eklund D."/>
            <person name="Florent S."/>
            <person name="Flores-Sandoval E."/>
            <person name="Fujiyama A."/>
            <person name="Fukuzawa H."/>
            <person name="Galik B."/>
            <person name="Grimanelli D."/>
            <person name="Grimwood J."/>
            <person name="Grossniklaus U."/>
            <person name="Hamada T."/>
            <person name="Haseloff J."/>
            <person name="Hetherington A."/>
            <person name="Higo A."/>
            <person name="Hirakawa Y."/>
            <person name="Hundley H."/>
            <person name="Ikeda Y."/>
            <person name="Inoue K."/>
            <person name="Inoue S."/>
            <person name="Ishida S."/>
            <person name="Jia Q."/>
            <person name="Kakita M."/>
            <person name="Kanazawa T."/>
            <person name="Kawai Y."/>
            <person name="Kawashima T."/>
            <person name="Kennedy M."/>
            <person name="Kinose K."/>
            <person name="Kinoshita T."/>
            <person name="Kohara Y."/>
            <person name="Koide E."/>
            <person name="Komatsu K."/>
            <person name="Kopischke S."/>
            <person name="Kubo M."/>
            <person name="Kyozuka J."/>
            <person name="Lagercrantz U."/>
            <person name="Lin S."/>
            <person name="Lindquist E."/>
            <person name="Lipzen A."/>
            <person name="Lu C."/>
            <person name="Luna E."/>
            <person name="Martienssen R."/>
            <person name="Minamino N."/>
            <person name="Mizutani M."/>
            <person name="Mizutani M."/>
            <person name="Mochizuki N."/>
            <person name="Monte I."/>
            <person name="Mosher R."/>
            <person name="Nagasaki H."/>
            <person name="Nakagami H."/>
            <person name="Naramoto S."/>
            <person name="Nishitani K."/>
            <person name="Ohtani M."/>
            <person name="Okamoto T."/>
            <person name="Okumura M."/>
            <person name="Phillips J."/>
            <person name="Pollak B."/>
            <person name="Reinders A."/>
            <person name="Roevekamp M."/>
            <person name="Sano R."/>
            <person name="Sawa S."/>
            <person name="Schmid M."/>
            <person name="Shirakawa M."/>
            <person name="Solano R."/>
            <person name="Spunde A."/>
            <person name="Suetsugu N."/>
            <person name="Sugano S."/>
            <person name="Sugiyama A."/>
            <person name="Sun R."/>
            <person name="Suzuki Y."/>
            <person name="Takenaka M."/>
            <person name="Takezawa D."/>
            <person name="Tomogane H."/>
            <person name="Tsuzuki M."/>
            <person name="Ueda T."/>
            <person name="Umeda M."/>
            <person name="Ward J."/>
            <person name="Watanabe Y."/>
            <person name="Yazaki K."/>
            <person name="Yokoyama R."/>
            <person name="Yoshitake Y."/>
            <person name="Yotsui I."/>
            <person name="Zachgo S."/>
            <person name="Schmutz J."/>
        </authorList>
    </citation>
    <scope>NUCLEOTIDE SEQUENCE [LARGE SCALE GENOMIC DNA]</scope>
    <source>
        <strain evidence="4">cv. B-3</strain>
    </source>
</reference>
<feature type="compositionally biased region" description="Basic and acidic residues" evidence="1">
    <location>
        <begin position="1"/>
        <end position="27"/>
    </location>
</feature>
<feature type="region of interest" description="Disordered" evidence="1">
    <location>
        <begin position="121"/>
        <end position="151"/>
    </location>
</feature>
<organism evidence="3 4">
    <name type="scientific">Brassica campestris</name>
    <name type="common">Field mustard</name>
    <dbReference type="NCBI Taxonomy" id="3711"/>
    <lineage>
        <taxon>Eukaryota</taxon>
        <taxon>Viridiplantae</taxon>
        <taxon>Streptophyta</taxon>
        <taxon>Embryophyta</taxon>
        <taxon>Tracheophyta</taxon>
        <taxon>Spermatophyta</taxon>
        <taxon>Magnoliopsida</taxon>
        <taxon>eudicotyledons</taxon>
        <taxon>Gunneridae</taxon>
        <taxon>Pentapetalae</taxon>
        <taxon>rosids</taxon>
        <taxon>malvids</taxon>
        <taxon>Brassicales</taxon>
        <taxon>Brassicaceae</taxon>
        <taxon>Brassiceae</taxon>
        <taxon>Brassica</taxon>
    </lineage>
</organism>
<gene>
    <name evidence="3" type="ORF">BRARA_I04152</name>
</gene>
<evidence type="ECO:0000313" key="4">
    <source>
        <dbReference type="Proteomes" id="UP000264353"/>
    </source>
</evidence>
<dbReference type="EMBL" id="CM010636">
    <property type="protein sequence ID" value="RID47566.1"/>
    <property type="molecule type" value="Genomic_DNA"/>
</dbReference>
<feature type="domain" description="GCK" evidence="2">
    <location>
        <begin position="49"/>
        <end position="123"/>
    </location>
</feature>
<dbReference type="InterPro" id="IPR012891">
    <property type="entry name" value="GCK_dom"/>
</dbReference>
<dbReference type="SMART" id="SM01227">
    <property type="entry name" value="GCK"/>
    <property type="match status" value="1"/>
</dbReference>
<dbReference type="AlphaFoldDB" id="A0A397YA77"/>
<evidence type="ECO:0000256" key="1">
    <source>
        <dbReference type="SAM" id="MobiDB-lite"/>
    </source>
</evidence>
<dbReference type="PANTHER" id="PTHR34357:SF7">
    <property type="entry name" value="GENOME ASSEMBLY, CHROMOSOME: A09"/>
    <property type="match status" value="1"/>
</dbReference>
<evidence type="ECO:0000259" key="2">
    <source>
        <dbReference type="SMART" id="SM01227"/>
    </source>
</evidence>
<sequence>MVMTDPKTETSSDSKPRIEEAPLEKLGDSSTVLDDPVESRSPKEEEEKETFGVWEFMKGGSCKESFMAWEVCVEEAKKKKEDIVTKCREVSTTLCECVDAHFDYYGPILVVAKVFEEETKKEMEAEKNKVQEEDISEEEEASSGLLTKSIG</sequence>
<evidence type="ECO:0000313" key="3">
    <source>
        <dbReference type="EMBL" id="RID47566.1"/>
    </source>
</evidence>
<feature type="compositionally biased region" description="Basic and acidic residues" evidence="1">
    <location>
        <begin position="121"/>
        <end position="132"/>
    </location>
</feature>
<dbReference type="PANTHER" id="PTHR34357">
    <property type="entry name" value="F7A19.14 PROTEIN-RELATED"/>
    <property type="match status" value="1"/>
</dbReference>
<dbReference type="Proteomes" id="UP000264353">
    <property type="component" value="Chromosome A9"/>
</dbReference>
<proteinExistence type="predicted"/>
<dbReference type="Pfam" id="PF07802">
    <property type="entry name" value="GCK"/>
    <property type="match status" value="1"/>
</dbReference>
<accession>A0A397YA77</accession>
<feature type="region of interest" description="Disordered" evidence="1">
    <location>
        <begin position="1"/>
        <end position="49"/>
    </location>
</feature>
<name>A0A397YA77_BRACM</name>
<protein>
    <recommendedName>
        <fullName evidence="2">GCK domain-containing protein</fullName>
    </recommendedName>
</protein>